<dbReference type="RefSeq" id="WP_034555370.1">
    <property type="nucleotide sequence ID" value="NZ_JRPC02000061.1"/>
</dbReference>
<dbReference type="AlphaFoldDB" id="A0A4U8UD14"/>
<keyword evidence="2" id="KW-1185">Reference proteome</keyword>
<accession>A0A4U8UD14</accession>
<name>A0A4U8UD14_9HELI</name>
<organism evidence="1 2">
    <name type="scientific">Helicobacter apodemus</name>
    <dbReference type="NCBI Taxonomy" id="135569"/>
    <lineage>
        <taxon>Bacteria</taxon>
        <taxon>Pseudomonadati</taxon>
        <taxon>Campylobacterota</taxon>
        <taxon>Epsilonproteobacteria</taxon>
        <taxon>Campylobacterales</taxon>
        <taxon>Helicobacteraceae</taxon>
        <taxon>Helicobacter</taxon>
    </lineage>
</organism>
<dbReference type="EMBL" id="JRPC02000061">
    <property type="protein sequence ID" value="TLE12991.1"/>
    <property type="molecule type" value="Genomic_DNA"/>
</dbReference>
<proteinExistence type="predicted"/>
<comment type="caution">
    <text evidence="1">The sequence shown here is derived from an EMBL/GenBank/DDBJ whole genome shotgun (WGS) entry which is preliminary data.</text>
</comment>
<protein>
    <submittedName>
        <fullName evidence="1">Uncharacterized protein</fullName>
    </submittedName>
</protein>
<evidence type="ECO:0000313" key="2">
    <source>
        <dbReference type="Proteomes" id="UP000029920"/>
    </source>
</evidence>
<reference evidence="1 2" key="1">
    <citation type="journal article" date="2014" name="Genome Announc.">
        <title>Draft genome sequences of eight enterohepatic helicobacter species isolated from both laboratory and wild rodents.</title>
        <authorList>
            <person name="Sheh A."/>
            <person name="Shen Z."/>
            <person name="Fox J.G."/>
        </authorList>
    </citation>
    <scope>NUCLEOTIDE SEQUENCE [LARGE SCALE GENOMIC DNA]</scope>
    <source>
        <strain evidence="1 2">MIT-03-7007</strain>
    </source>
</reference>
<gene>
    <name evidence="1" type="ORF">LS72_010360</name>
</gene>
<evidence type="ECO:0000313" key="1">
    <source>
        <dbReference type="EMBL" id="TLE12991.1"/>
    </source>
</evidence>
<sequence length="104" mass="11768">MKNRNISKRQIRMLQNPNAKIIICNTIETKAMVDLAIELDKLASEIRQGIGTRYELDSSAKILKAIRKVLLHNSNFLDDLSNKINISYEEPASINAIKETIGEN</sequence>
<dbReference type="Proteomes" id="UP000029920">
    <property type="component" value="Unassembled WGS sequence"/>
</dbReference>